<organism evidence="3 4">
    <name type="scientific">Gloeophyllum trabeum (strain ATCC 11539 / FP-39264 / Madison 617)</name>
    <name type="common">Brown rot fungus</name>
    <dbReference type="NCBI Taxonomy" id="670483"/>
    <lineage>
        <taxon>Eukaryota</taxon>
        <taxon>Fungi</taxon>
        <taxon>Dikarya</taxon>
        <taxon>Basidiomycota</taxon>
        <taxon>Agaricomycotina</taxon>
        <taxon>Agaricomycetes</taxon>
        <taxon>Gloeophyllales</taxon>
        <taxon>Gloeophyllaceae</taxon>
        <taxon>Gloeophyllum</taxon>
    </lineage>
</organism>
<dbReference type="OMA" id="PAMDWRE"/>
<dbReference type="Pfam" id="PF15932">
    <property type="entry name" value="DUF4748"/>
    <property type="match status" value="1"/>
</dbReference>
<evidence type="ECO:0000313" key="4">
    <source>
        <dbReference type="Proteomes" id="UP000030669"/>
    </source>
</evidence>
<dbReference type="Proteomes" id="UP000030669">
    <property type="component" value="Unassembled WGS sequence"/>
</dbReference>
<dbReference type="EMBL" id="KB469308">
    <property type="protein sequence ID" value="EPQ52166.1"/>
    <property type="molecule type" value="Genomic_DNA"/>
</dbReference>
<keyword evidence="2" id="KW-1133">Transmembrane helix</keyword>
<dbReference type="GeneID" id="19304565"/>
<dbReference type="RefSeq" id="XP_007869351.1">
    <property type="nucleotide sequence ID" value="XM_007871160.1"/>
</dbReference>
<feature type="transmembrane region" description="Helical" evidence="2">
    <location>
        <begin position="6"/>
        <end position="25"/>
    </location>
</feature>
<keyword evidence="4" id="KW-1185">Reference proteome</keyword>
<protein>
    <submittedName>
        <fullName evidence="3">Uncharacterized protein</fullName>
    </submittedName>
</protein>
<dbReference type="KEGG" id="gtr:GLOTRDRAFT_140583"/>
<evidence type="ECO:0000313" key="3">
    <source>
        <dbReference type="EMBL" id="EPQ52166.1"/>
    </source>
</evidence>
<proteinExistence type="predicted"/>
<dbReference type="eggNOG" id="ENOG502SF7B">
    <property type="taxonomic scope" value="Eukaryota"/>
</dbReference>
<keyword evidence="2" id="KW-0472">Membrane</keyword>
<keyword evidence="2" id="KW-0812">Transmembrane</keyword>
<reference evidence="3 4" key="1">
    <citation type="journal article" date="2012" name="Science">
        <title>The Paleozoic origin of enzymatic lignin decomposition reconstructed from 31 fungal genomes.</title>
        <authorList>
            <person name="Floudas D."/>
            <person name="Binder M."/>
            <person name="Riley R."/>
            <person name="Barry K."/>
            <person name="Blanchette R.A."/>
            <person name="Henrissat B."/>
            <person name="Martinez A.T."/>
            <person name="Otillar R."/>
            <person name="Spatafora J.W."/>
            <person name="Yadav J.S."/>
            <person name="Aerts A."/>
            <person name="Benoit I."/>
            <person name="Boyd A."/>
            <person name="Carlson A."/>
            <person name="Copeland A."/>
            <person name="Coutinho P.M."/>
            <person name="de Vries R.P."/>
            <person name="Ferreira P."/>
            <person name="Findley K."/>
            <person name="Foster B."/>
            <person name="Gaskell J."/>
            <person name="Glotzer D."/>
            <person name="Gorecki P."/>
            <person name="Heitman J."/>
            <person name="Hesse C."/>
            <person name="Hori C."/>
            <person name="Igarashi K."/>
            <person name="Jurgens J.A."/>
            <person name="Kallen N."/>
            <person name="Kersten P."/>
            <person name="Kohler A."/>
            <person name="Kuees U."/>
            <person name="Kumar T.K.A."/>
            <person name="Kuo A."/>
            <person name="LaButti K."/>
            <person name="Larrondo L.F."/>
            <person name="Lindquist E."/>
            <person name="Ling A."/>
            <person name="Lombard V."/>
            <person name="Lucas S."/>
            <person name="Lundell T."/>
            <person name="Martin R."/>
            <person name="McLaughlin D.J."/>
            <person name="Morgenstern I."/>
            <person name="Morin E."/>
            <person name="Murat C."/>
            <person name="Nagy L.G."/>
            <person name="Nolan M."/>
            <person name="Ohm R.A."/>
            <person name="Patyshakuliyeva A."/>
            <person name="Rokas A."/>
            <person name="Ruiz-Duenas F.J."/>
            <person name="Sabat G."/>
            <person name="Salamov A."/>
            <person name="Samejima M."/>
            <person name="Schmutz J."/>
            <person name="Slot J.C."/>
            <person name="St John F."/>
            <person name="Stenlid J."/>
            <person name="Sun H."/>
            <person name="Sun S."/>
            <person name="Syed K."/>
            <person name="Tsang A."/>
            <person name="Wiebenga A."/>
            <person name="Young D."/>
            <person name="Pisabarro A."/>
            <person name="Eastwood D.C."/>
            <person name="Martin F."/>
            <person name="Cullen D."/>
            <person name="Grigoriev I.V."/>
            <person name="Hibbett D.S."/>
        </authorList>
    </citation>
    <scope>NUCLEOTIDE SEQUENCE [LARGE SCALE GENOMIC DNA]</scope>
    <source>
        <strain evidence="3 4">ATCC 11539</strain>
    </source>
</reference>
<evidence type="ECO:0000256" key="2">
    <source>
        <dbReference type="SAM" id="Phobius"/>
    </source>
</evidence>
<name>S7PX28_GLOTA</name>
<dbReference type="HOGENOM" id="CLU_175731_1_0_1"/>
<feature type="region of interest" description="Disordered" evidence="1">
    <location>
        <begin position="60"/>
        <end position="92"/>
    </location>
</feature>
<dbReference type="AlphaFoldDB" id="S7PX28"/>
<sequence>MNTPQSMALGWGVLVLGAGASFYYAKKGIDARRRAQAVSGDRPVEKLDWQQRIAQQEAAAVSAATGENSSGVNTSPGLAEGIARSRGGKRDS</sequence>
<feature type="compositionally biased region" description="Polar residues" evidence="1">
    <location>
        <begin position="65"/>
        <end position="76"/>
    </location>
</feature>
<dbReference type="PANTHER" id="PTHR41800:SF1">
    <property type="entry name" value="EXPRESSED PROTEIN"/>
    <property type="match status" value="1"/>
</dbReference>
<dbReference type="OrthoDB" id="2559326at2759"/>
<gene>
    <name evidence="3" type="ORF">GLOTRDRAFT_140583</name>
</gene>
<dbReference type="InterPro" id="IPR031833">
    <property type="entry name" value="DUF4748"/>
</dbReference>
<dbReference type="PANTHER" id="PTHR41800">
    <property type="entry name" value="EXPRESSED PROTEIN"/>
    <property type="match status" value="1"/>
</dbReference>
<accession>S7PX28</accession>
<evidence type="ECO:0000256" key="1">
    <source>
        <dbReference type="SAM" id="MobiDB-lite"/>
    </source>
</evidence>